<evidence type="ECO:0000313" key="5">
    <source>
        <dbReference type="Proteomes" id="UP000274212"/>
    </source>
</evidence>
<dbReference type="InterPro" id="IPR050595">
    <property type="entry name" value="Bact_response_regulator"/>
</dbReference>
<gene>
    <name evidence="4" type="ORF">ALP36_00607</name>
</gene>
<name>A0A3M5RBB3_9PSED</name>
<dbReference type="EMBL" id="RBTT01000265">
    <property type="protein sequence ID" value="RMU06279.1"/>
    <property type="molecule type" value="Genomic_DNA"/>
</dbReference>
<feature type="domain" description="Response regulatory" evidence="3">
    <location>
        <begin position="7"/>
        <end position="129"/>
    </location>
</feature>
<comment type="caution">
    <text evidence="4">The sequence shown here is derived from an EMBL/GenBank/DDBJ whole genome shotgun (WGS) entry which is preliminary data.</text>
</comment>
<dbReference type="PANTHER" id="PTHR44591:SF3">
    <property type="entry name" value="RESPONSE REGULATORY DOMAIN-CONTAINING PROTEIN"/>
    <property type="match status" value="1"/>
</dbReference>
<dbReference type="PANTHER" id="PTHR44591">
    <property type="entry name" value="STRESS RESPONSE REGULATOR PROTEIN 1"/>
    <property type="match status" value="1"/>
</dbReference>
<dbReference type="SMART" id="SM00448">
    <property type="entry name" value="REC"/>
    <property type="match status" value="1"/>
</dbReference>
<proteinExistence type="predicted"/>
<dbReference type="Pfam" id="PF00072">
    <property type="entry name" value="Response_reg"/>
    <property type="match status" value="1"/>
</dbReference>
<evidence type="ECO:0000256" key="1">
    <source>
        <dbReference type="ARBA" id="ARBA00022553"/>
    </source>
</evidence>
<dbReference type="Gene3D" id="3.40.50.2300">
    <property type="match status" value="1"/>
</dbReference>
<dbReference type="Proteomes" id="UP000274212">
    <property type="component" value="Unassembled WGS sequence"/>
</dbReference>
<accession>A0A3M5RBB3</accession>
<dbReference type="GO" id="GO:0000160">
    <property type="term" value="P:phosphorelay signal transduction system"/>
    <property type="evidence" value="ECO:0007669"/>
    <property type="project" value="InterPro"/>
</dbReference>
<dbReference type="PROSITE" id="PS50110">
    <property type="entry name" value="RESPONSE_REGULATORY"/>
    <property type="match status" value="1"/>
</dbReference>
<dbReference type="InterPro" id="IPR001789">
    <property type="entry name" value="Sig_transdc_resp-reg_receiver"/>
</dbReference>
<dbReference type="SUPFAM" id="SSF52172">
    <property type="entry name" value="CheY-like"/>
    <property type="match status" value="1"/>
</dbReference>
<evidence type="ECO:0000259" key="3">
    <source>
        <dbReference type="PROSITE" id="PS50110"/>
    </source>
</evidence>
<feature type="modified residue" description="4-aspartylphosphate" evidence="2">
    <location>
        <position position="59"/>
    </location>
</feature>
<sequence length="149" mass="16171">MSKHSLRILLVEDHPFQLIATQVLLNNQGYFLLTPALTAAEAMDAMHRSPEPYGLLLCDQCLPDMAGIELISEAARQGLLRQAILLSGVPDAQLESLQQLAMERDLPLLGCLSKPLNGATLAACWKTFLPEARHLALSAPAWPAFAVST</sequence>
<evidence type="ECO:0000313" key="4">
    <source>
        <dbReference type="EMBL" id="RMU06279.1"/>
    </source>
</evidence>
<keyword evidence="1 2" id="KW-0597">Phosphoprotein</keyword>
<organism evidence="4 5">
    <name type="scientific">Pseudomonas syringae pv. coriandricola</name>
    <dbReference type="NCBI Taxonomy" id="264453"/>
    <lineage>
        <taxon>Bacteria</taxon>
        <taxon>Pseudomonadati</taxon>
        <taxon>Pseudomonadota</taxon>
        <taxon>Gammaproteobacteria</taxon>
        <taxon>Pseudomonadales</taxon>
        <taxon>Pseudomonadaceae</taxon>
        <taxon>Pseudomonas</taxon>
    </lineage>
</organism>
<protein>
    <submittedName>
        <fullName evidence="4">Response regulator</fullName>
    </submittedName>
</protein>
<reference evidence="4 5" key="1">
    <citation type="submission" date="2018-08" db="EMBL/GenBank/DDBJ databases">
        <title>Recombination of ecologically and evolutionarily significant loci maintains genetic cohesion in the Pseudomonas syringae species complex.</title>
        <authorList>
            <person name="Dillon M."/>
            <person name="Thakur S."/>
            <person name="Almeida R.N.D."/>
            <person name="Weir B.S."/>
            <person name="Guttman D.S."/>
        </authorList>
    </citation>
    <scope>NUCLEOTIDE SEQUENCE [LARGE SCALE GENOMIC DNA]</scope>
    <source>
        <strain evidence="4 5">ICMP 9829</strain>
    </source>
</reference>
<dbReference type="AlphaFoldDB" id="A0A3M5RBB3"/>
<evidence type="ECO:0000256" key="2">
    <source>
        <dbReference type="PROSITE-ProRule" id="PRU00169"/>
    </source>
</evidence>
<dbReference type="InterPro" id="IPR011006">
    <property type="entry name" value="CheY-like_superfamily"/>
</dbReference>